<keyword evidence="3" id="KW-1185">Reference proteome</keyword>
<comment type="caution">
    <text evidence="2">The sequence shown here is derived from an EMBL/GenBank/DDBJ whole genome shotgun (WGS) entry which is preliminary data.</text>
</comment>
<dbReference type="Proteomes" id="UP000298180">
    <property type="component" value="Unassembled WGS sequence"/>
</dbReference>
<name>A0A4Z0BKG2_9BURK</name>
<feature type="region of interest" description="Disordered" evidence="1">
    <location>
        <begin position="1"/>
        <end position="42"/>
    </location>
</feature>
<evidence type="ECO:0000313" key="2">
    <source>
        <dbReference type="EMBL" id="TFY99261.1"/>
    </source>
</evidence>
<proteinExistence type="predicted"/>
<reference evidence="2 3" key="1">
    <citation type="submission" date="2019-03" db="EMBL/GenBank/DDBJ databases">
        <title>Ramlibacter henchirensis DSM 14656, whole genome shotgun sequence.</title>
        <authorList>
            <person name="Zhang X."/>
            <person name="Feng G."/>
            <person name="Zhu H."/>
        </authorList>
    </citation>
    <scope>NUCLEOTIDE SEQUENCE [LARGE SCALE GENOMIC DNA]</scope>
    <source>
        <strain evidence="2 3">DSM 14656</strain>
    </source>
</reference>
<evidence type="ECO:0000256" key="1">
    <source>
        <dbReference type="SAM" id="MobiDB-lite"/>
    </source>
</evidence>
<organism evidence="2 3">
    <name type="scientific">Ramlibacter henchirensis</name>
    <dbReference type="NCBI Taxonomy" id="204072"/>
    <lineage>
        <taxon>Bacteria</taxon>
        <taxon>Pseudomonadati</taxon>
        <taxon>Pseudomonadota</taxon>
        <taxon>Betaproteobacteria</taxon>
        <taxon>Burkholderiales</taxon>
        <taxon>Comamonadaceae</taxon>
        <taxon>Ramlibacter</taxon>
    </lineage>
</organism>
<evidence type="ECO:0000313" key="3">
    <source>
        <dbReference type="Proteomes" id="UP000298180"/>
    </source>
</evidence>
<gene>
    <name evidence="2" type="ORF">EZ313_22110</name>
</gene>
<feature type="compositionally biased region" description="Basic and acidic residues" evidence="1">
    <location>
        <begin position="1"/>
        <end position="10"/>
    </location>
</feature>
<dbReference type="AlphaFoldDB" id="A0A4Z0BKG2"/>
<feature type="compositionally biased region" description="Polar residues" evidence="1">
    <location>
        <begin position="11"/>
        <end position="21"/>
    </location>
</feature>
<dbReference type="RefSeq" id="WP_135265489.1">
    <property type="nucleotide sequence ID" value="NZ_SMLM01000004.1"/>
</dbReference>
<sequence>MSSKSDRDNRANQLNPNNSAYHLSRGGAGCNADDEDGGPSWSGYDRARAAQSVFASFAAMNLPPTPARDLWRIEKLFFFDLVDLDGQTRHFQFMGRAFHSMLDAEDVAEKWLSGLRSGLYEYGVPLAMYRAVDPDSGREYEWMSGRYRSGSNMSIFYPNPVQRKKVIKALDAKWERTGKAAVERVLAEWRTVARIDLGACTDKEMQLSQGGERRLGEHVESLRVAVP</sequence>
<dbReference type="EMBL" id="SMLM01000004">
    <property type="protein sequence ID" value="TFY99261.1"/>
    <property type="molecule type" value="Genomic_DNA"/>
</dbReference>
<accession>A0A4Z0BKG2</accession>
<protein>
    <submittedName>
        <fullName evidence="2">Uncharacterized protein</fullName>
    </submittedName>
</protein>